<feature type="non-terminal residue" evidence="1">
    <location>
        <position position="1"/>
    </location>
</feature>
<protein>
    <submittedName>
        <fullName evidence="1">Uncharacterized protein</fullName>
    </submittedName>
</protein>
<proteinExistence type="predicted"/>
<organism evidence="1">
    <name type="scientific">hydrothermal vent metagenome</name>
    <dbReference type="NCBI Taxonomy" id="652676"/>
    <lineage>
        <taxon>unclassified sequences</taxon>
        <taxon>metagenomes</taxon>
        <taxon>ecological metagenomes</taxon>
    </lineage>
</organism>
<gene>
    <name evidence="1" type="ORF">MNBD_NITROSPINAE04-667</name>
</gene>
<evidence type="ECO:0000313" key="1">
    <source>
        <dbReference type="EMBL" id="VAX19390.1"/>
    </source>
</evidence>
<accession>A0A3B1C944</accession>
<dbReference type="EMBL" id="UOGA01000155">
    <property type="protein sequence ID" value="VAX19390.1"/>
    <property type="molecule type" value="Genomic_DNA"/>
</dbReference>
<name>A0A3B1C944_9ZZZZ</name>
<sequence>QPSSKKYFRSIKNPQKAKYFMAISMAVKQRMTNQEIEKDYFEMFREDYPLPPGKTIHDDKPDFTIDGEKLIGIEMTNFYIEKGNLPESEQRQRDVREEAVLEAQRIYEGERRKKFEITFSFDKANPILNKKELVNNLVALARSIENFETGMLDRDFYKTIPELEFVYLNAKEYDDAKWRVTQVYTGTIMSKDGLLEIVKSKEGKSKGYKQCDAYWLLVIVDFSDSAQDQEIRGDGFDKIETDVFEKVIIYKTVFRQIIELQCIPSIPSGDSSKGTPDICN</sequence>
<dbReference type="AlphaFoldDB" id="A0A3B1C944"/>
<reference evidence="1" key="1">
    <citation type="submission" date="2018-06" db="EMBL/GenBank/DDBJ databases">
        <authorList>
            <person name="Zhirakovskaya E."/>
        </authorList>
    </citation>
    <scope>NUCLEOTIDE SEQUENCE</scope>
</reference>